<dbReference type="Pfam" id="PF08352">
    <property type="entry name" value="oligo_HPY"/>
    <property type="match status" value="2"/>
</dbReference>
<evidence type="ECO:0000256" key="3">
    <source>
        <dbReference type="ARBA" id="ARBA00022448"/>
    </source>
</evidence>
<keyword evidence="5 7" id="KW-0067">ATP-binding</keyword>
<name>A0ABT7AIB0_9HYPH</name>
<reference evidence="7 8" key="1">
    <citation type="submission" date="2023-05" db="EMBL/GenBank/DDBJ databases">
        <title>Chelatococcus sp. nov., a moderately thermophilic bacterium isolated from hot spring microbial mat.</title>
        <authorList>
            <person name="Hu C.-J."/>
            <person name="Li W.-J."/>
        </authorList>
    </citation>
    <scope>NUCLEOTIDE SEQUENCE [LARGE SCALE GENOMIC DNA]</scope>
    <source>
        <strain evidence="7 8">SYSU G07232</strain>
    </source>
</reference>
<accession>A0ABT7AIB0</accession>
<dbReference type="NCBIfam" id="NF007739">
    <property type="entry name" value="PRK10419.1"/>
    <property type="match status" value="2"/>
</dbReference>
<feature type="domain" description="ABC transporter" evidence="6">
    <location>
        <begin position="8"/>
        <end position="256"/>
    </location>
</feature>
<evidence type="ECO:0000313" key="8">
    <source>
        <dbReference type="Proteomes" id="UP001321492"/>
    </source>
</evidence>
<dbReference type="Pfam" id="PF00005">
    <property type="entry name" value="ABC_tran"/>
    <property type="match status" value="2"/>
</dbReference>
<dbReference type="SUPFAM" id="SSF52540">
    <property type="entry name" value="P-loop containing nucleoside triphosphate hydrolases"/>
    <property type="match status" value="2"/>
</dbReference>
<evidence type="ECO:0000256" key="2">
    <source>
        <dbReference type="ARBA" id="ARBA00005417"/>
    </source>
</evidence>
<dbReference type="InterPro" id="IPR003439">
    <property type="entry name" value="ABC_transporter-like_ATP-bd"/>
</dbReference>
<proteinExistence type="inferred from homology"/>
<dbReference type="Gene3D" id="3.40.50.300">
    <property type="entry name" value="P-loop containing nucleotide triphosphate hydrolases"/>
    <property type="match status" value="2"/>
</dbReference>
<organism evidence="7 8">
    <name type="scientific">Chelatococcus albus</name>
    <dbReference type="NCBI Taxonomy" id="3047466"/>
    <lineage>
        <taxon>Bacteria</taxon>
        <taxon>Pseudomonadati</taxon>
        <taxon>Pseudomonadota</taxon>
        <taxon>Alphaproteobacteria</taxon>
        <taxon>Hyphomicrobiales</taxon>
        <taxon>Chelatococcaceae</taxon>
        <taxon>Chelatococcus</taxon>
    </lineage>
</organism>
<evidence type="ECO:0000256" key="4">
    <source>
        <dbReference type="ARBA" id="ARBA00022741"/>
    </source>
</evidence>
<gene>
    <name evidence="7" type="ORF">QNA08_12850</name>
</gene>
<dbReference type="Proteomes" id="UP001321492">
    <property type="component" value="Unassembled WGS sequence"/>
</dbReference>
<keyword evidence="3" id="KW-0813">Transport</keyword>
<dbReference type="InterPro" id="IPR003593">
    <property type="entry name" value="AAA+_ATPase"/>
</dbReference>
<comment type="similarity">
    <text evidence="2">Belongs to the ABC transporter superfamily.</text>
</comment>
<comment type="subcellular location">
    <subcellularLocation>
        <location evidence="1">Cell inner membrane</location>
        <topology evidence="1">Peripheral membrane protein</topology>
    </subcellularLocation>
</comment>
<dbReference type="PANTHER" id="PTHR43776:SF7">
    <property type="entry name" value="D,D-DIPEPTIDE TRANSPORT ATP-BINDING PROTEIN DDPF-RELATED"/>
    <property type="match status" value="1"/>
</dbReference>
<dbReference type="SMART" id="SM00382">
    <property type="entry name" value="AAA"/>
    <property type="match status" value="2"/>
</dbReference>
<evidence type="ECO:0000313" key="7">
    <source>
        <dbReference type="EMBL" id="MDJ1159126.1"/>
    </source>
</evidence>
<dbReference type="InterPro" id="IPR013563">
    <property type="entry name" value="Oligopep_ABC_C"/>
</dbReference>
<sequence>MLARQTLLEVENLTLAVAHTGLCVVKGVSLSVAAGEIVGIVGESGSGKTLAARAVMGLEPSAIRRTSGSIRFDGREVTAMAPQELRAMRGARVGMVFQEPMTSLNPSMTIGRQLEEGLVLHRALDAGERRRLVLDMLARVGIRDPEGALAAYPHQFSGGMRQRIMLASVMLLQPALLIADEPTTALDAVVQRDVLELMVELTRANGTAVLMISHDLAMVARFTDRVIVMAKGDIVEQGRTEELLRRPRHPYTRKLLAAMPRRLPARRLPPAETPIVAVRDLVVDYGGRQGFFRKEAPKRALHGVSLAVRPREVVAVVGGSGSGKTTLGRAIAGLLKPSGGEILFDGRPIAKGEAGFWDYRLNCQMVFQDPYSSLDPRMTVGALVGEALRHAPGMDAAARQARVAEVLAEVGLGEGFADRYPHELSGGQRQRIAIARAVARRPSFVIADEPVSALDVTVRAQVLDLFAELQQRHGFSCLFISHDLGVVEQVADRVIVMRDGRIVEEGTRDAIFDAPRDAYTRRLLSAIPALETAGDGGVRLKWRFDEANEMRETVDA</sequence>
<dbReference type="PROSITE" id="PS00211">
    <property type="entry name" value="ABC_TRANSPORTER_1"/>
    <property type="match status" value="2"/>
</dbReference>
<dbReference type="InterPro" id="IPR027417">
    <property type="entry name" value="P-loop_NTPase"/>
</dbReference>
<dbReference type="InterPro" id="IPR017871">
    <property type="entry name" value="ABC_transporter-like_CS"/>
</dbReference>
<evidence type="ECO:0000259" key="6">
    <source>
        <dbReference type="PROSITE" id="PS50893"/>
    </source>
</evidence>
<keyword evidence="8" id="KW-1185">Reference proteome</keyword>
<feature type="domain" description="ABC transporter" evidence="6">
    <location>
        <begin position="276"/>
        <end position="524"/>
    </location>
</feature>
<dbReference type="NCBIfam" id="NF008453">
    <property type="entry name" value="PRK11308.1"/>
    <property type="match status" value="2"/>
</dbReference>
<keyword evidence="4" id="KW-0547">Nucleotide-binding</keyword>
<dbReference type="GO" id="GO:0005524">
    <property type="term" value="F:ATP binding"/>
    <property type="evidence" value="ECO:0007669"/>
    <property type="project" value="UniProtKB-KW"/>
</dbReference>
<dbReference type="RefSeq" id="WP_283741109.1">
    <property type="nucleotide sequence ID" value="NZ_JASJEV010000007.1"/>
</dbReference>
<evidence type="ECO:0000256" key="5">
    <source>
        <dbReference type="ARBA" id="ARBA00022840"/>
    </source>
</evidence>
<dbReference type="PANTHER" id="PTHR43776">
    <property type="entry name" value="TRANSPORT ATP-BINDING PROTEIN"/>
    <property type="match status" value="1"/>
</dbReference>
<evidence type="ECO:0000256" key="1">
    <source>
        <dbReference type="ARBA" id="ARBA00004417"/>
    </source>
</evidence>
<dbReference type="EMBL" id="JASJEV010000007">
    <property type="protein sequence ID" value="MDJ1159126.1"/>
    <property type="molecule type" value="Genomic_DNA"/>
</dbReference>
<dbReference type="InterPro" id="IPR050319">
    <property type="entry name" value="ABC_transp_ATP-bind"/>
</dbReference>
<dbReference type="PROSITE" id="PS50893">
    <property type="entry name" value="ABC_TRANSPORTER_2"/>
    <property type="match status" value="2"/>
</dbReference>
<protein>
    <submittedName>
        <fullName evidence="7">ABC transporter ATP-binding protein</fullName>
    </submittedName>
</protein>
<dbReference type="CDD" id="cd03257">
    <property type="entry name" value="ABC_NikE_OppD_transporters"/>
    <property type="match status" value="2"/>
</dbReference>
<comment type="caution">
    <text evidence="7">The sequence shown here is derived from an EMBL/GenBank/DDBJ whole genome shotgun (WGS) entry which is preliminary data.</text>
</comment>